<comment type="caution">
    <text evidence="2">The sequence shown here is derived from an EMBL/GenBank/DDBJ whole genome shotgun (WGS) entry which is preliminary data.</text>
</comment>
<accession>A0A921F2I0</accession>
<evidence type="ECO:0000259" key="1">
    <source>
        <dbReference type="Pfam" id="PF12146"/>
    </source>
</evidence>
<dbReference type="InterPro" id="IPR017208">
    <property type="entry name" value="UCP037442_abhydr"/>
</dbReference>
<gene>
    <name evidence="2" type="ORF">K8V11_06350</name>
</gene>
<reference evidence="2" key="1">
    <citation type="journal article" date="2021" name="PeerJ">
        <title>Extensive microbial diversity within the chicken gut microbiome revealed by metagenomics and culture.</title>
        <authorList>
            <person name="Gilroy R."/>
            <person name="Ravi A."/>
            <person name="Getino M."/>
            <person name="Pursley I."/>
            <person name="Horton D.L."/>
            <person name="Alikhan N.F."/>
            <person name="Baker D."/>
            <person name="Gharbi K."/>
            <person name="Hall N."/>
            <person name="Watson M."/>
            <person name="Adriaenssens E.M."/>
            <person name="Foster-Nyarko E."/>
            <person name="Jarju S."/>
            <person name="Secka A."/>
            <person name="Antonio M."/>
            <person name="Oren A."/>
            <person name="Chaudhuri R.R."/>
            <person name="La Ragione R."/>
            <person name="Hildebrand F."/>
            <person name="Pallen M.J."/>
        </authorList>
    </citation>
    <scope>NUCLEOTIDE SEQUENCE</scope>
    <source>
        <strain evidence="2">ChiGjej1B1-18357</strain>
    </source>
</reference>
<dbReference type="SUPFAM" id="SSF53474">
    <property type="entry name" value="alpha/beta-Hydrolases"/>
    <property type="match status" value="1"/>
</dbReference>
<name>A0A921F2I0_9ACTN</name>
<dbReference type="GO" id="GO:0016787">
    <property type="term" value="F:hydrolase activity"/>
    <property type="evidence" value="ECO:0007669"/>
    <property type="project" value="UniProtKB-KW"/>
</dbReference>
<dbReference type="AlphaFoldDB" id="A0A921F2I0"/>
<organism evidence="2 3">
    <name type="scientific">Dietzia timorensis</name>
    <dbReference type="NCBI Taxonomy" id="499555"/>
    <lineage>
        <taxon>Bacteria</taxon>
        <taxon>Bacillati</taxon>
        <taxon>Actinomycetota</taxon>
        <taxon>Actinomycetes</taxon>
        <taxon>Mycobacteriales</taxon>
        <taxon>Dietziaceae</taxon>
        <taxon>Dietzia</taxon>
    </lineage>
</organism>
<dbReference type="PIRSF" id="PIRSF037442">
    <property type="entry name" value="UCP037442_abhydr"/>
    <property type="match status" value="1"/>
</dbReference>
<reference evidence="2" key="2">
    <citation type="submission" date="2021-09" db="EMBL/GenBank/DDBJ databases">
        <authorList>
            <person name="Gilroy R."/>
        </authorList>
    </citation>
    <scope>NUCLEOTIDE SEQUENCE</scope>
    <source>
        <strain evidence="2">ChiGjej1B1-18357</strain>
    </source>
</reference>
<evidence type="ECO:0000313" key="2">
    <source>
        <dbReference type="EMBL" id="HJE90612.1"/>
    </source>
</evidence>
<sequence length="293" mass="30997">MARTPDTITTLQHADGHTSELRIFDAATASPKGLFLILPGIAVGARYYDPIAEAFAAAGYTAASTELPGQGTSTIGVGRKAIPTGYHDAAAKDFPLAVDTLRAHTAGPELPLYMLGHSQGGQLAAYYAAREAIVQTPGRGLSGVIGVATQSPFHRGYAPHVGRRLRAGSVVLPIGAGLFGAVPASFFGGEGLQPGRRMLDWSQLARTGRMNPLGADVDYLEGMKKVRTPALAITLPGDELAPQSAARYWLDFFPNAPRTMRHIDADLGHNRWARTPEPILGAVLDWISKVPAA</sequence>
<feature type="domain" description="Serine aminopeptidase S33" evidence="1">
    <location>
        <begin position="30"/>
        <end position="132"/>
    </location>
</feature>
<dbReference type="RefSeq" id="WP_303911780.1">
    <property type="nucleotide sequence ID" value="NZ_DYXM01000116.1"/>
</dbReference>
<evidence type="ECO:0000313" key="3">
    <source>
        <dbReference type="Proteomes" id="UP000776650"/>
    </source>
</evidence>
<dbReference type="Gene3D" id="3.40.50.1820">
    <property type="entry name" value="alpha/beta hydrolase"/>
    <property type="match status" value="1"/>
</dbReference>
<dbReference type="EMBL" id="DYXM01000116">
    <property type="protein sequence ID" value="HJE90612.1"/>
    <property type="molecule type" value="Genomic_DNA"/>
</dbReference>
<protein>
    <submittedName>
        <fullName evidence="2">Alpha/beta fold hydrolase</fullName>
    </submittedName>
</protein>
<dbReference type="InterPro" id="IPR022742">
    <property type="entry name" value="Hydrolase_4"/>
</dbReference>
<keyword evidence="2" id="KW-0378">Hydrolase</keyword>
<dbReference type="InterPro" id="IPR029058">
    <property type="entry name" value="AB_hydrolase_fold"/>
</dbReference>
<dbReference type="Pfam" id="PF12146">
    <property type="entry name" value="Hydrolase_4"/>
    <property type="match status" value="1"/>
</dbReference>
<dbReference type="Proteomes" id="UP000776650">
    <property type="component" value="Unassembled WGS sequence"/>
</dbReference>
<proteinExistence type="predicted"/>